<proteinExistence type="predicted"/>
<protein>
    <submittedName>
        <fullName evidence="1">Uncharacterized protein</fullName>
    </submittedName>
</protein>
<name>X1EUI6_9ZZZZ</name>
<dbReference type="EMBL" id="BART01036572">
    <property type="protein sequence ID" value="GAH12303.1"/>
    <property type="molecule type" value="Genomic_DNA"/>
</dbReference>
<organism evidence="1">
    <name type="scientific">marine sediment metagenome</name>
    <dbReference type="NCBI Taxonomy" id="412755"/>
    <lineage>
        <taxon>unclassified sequences</taxon>
        <taxon>metagenomes</taxon>
        <taxon>ecological metagenomes</taxon>
    </lineage>
</organism>
<accession>X1EUI6</accession>
<comment type="caution">
    <text evidence="1">The sequence shown here is derived from an EMBL/GenBank/DDBJ whole genome shotgun (WGS) entry which is preliminary data.</text>
</comment>
<gene>
    <name evidence="1" type="ORF">S01H4_61607</name>
</gene>
<evidence type="ECO:0000313" key="1">
    <source>
        <dbReference type="EMBL" id="GAH12303.1"/>
    </source>
</evidence>
<reference evidence="1" key="1">
    <citation type="journal article" date="2014" name="Front. Microbiol.">
        <title>High frequency of phylogenetically diverse reductive dehalogenase-homologous genes in deep subseafloor sedimentary metagenomes.</title>
        <authorList>
            <person name="Kawai M."/>
            <person name="Futagami T."/>
            <person name="Toyoda A."/>
            <person name="Takaki Y."/>
            <person name="Nishi S."/>
            <person name="Hori S."/>
            <person name="Arai W."/>
            <person name="Tsubouchi T."/>
            <person name="Morono Y."/>
            <person name="Uchiyama I."/>
            <person name="Ito T."/>
            <person name="Fujiyama A."/>
            <person name="Inagaki F."/>
            <person name="Takami H."/>
        </authorList>
    </citation>
    <scope>NUCLEOTIDE SEQUENCE</scope>
    <source>
        <strain evidence="1">Expedition CK06-06</strain>
    </source>
</reference>
<sequence>MAITLNEFIVFFTADRHWLTRQPPYKHGGIIFLDVGNLPMEEKAKMIIEFLSAFHLRNKRLDVLKNRRFRRTRNTLFEAQIGGEEERIA</sequence>
<dbReference type="AlphaFoldDB" id="X1EUI6"/>